<evidence type="ECO:0000313" key="4">
    <source>
        <dbReference type="Proteomes" id="UP001596119"/>
    </source>
</evidence>
<dbReference type="NCBIfam" id="NF041492">
    <property type="entry name" value="MobF"/>
    <property type="match status" value="1"/>
</dbReference>
<keyword evidence="4" id="KW-1185">Reference proteome</keyword>
<feature type="region of interest" description="Disordered" evidence="1">
    <location>
        <begin position="1313"/>
        <end position="1336"/>
    </location>
</feature>
<evidence type="ECO:0000256" key="1">
    <source>
        <dbReference type="SAM" id="MobiDB-lite"/>
    </source>
</evidence>
<reference evidence="4" key="1">
    <citation type="journal article" date="2019" name="Int. J. Syst. Evol. Microbiol.">
        <title>The Global Catalogue of Microorganisms (GCM) 10K type strain sequencing project: providing services to taxonomists for standard genome sequencing and annotation.</title>
        <authorList>
            <consortium name="The Broad Institute Genomics Platform"/>
            <consortium name="The Broad Institute Genome Sequencing Center for Infectious Disease"/>
            <person name="Wu L."/>
            <person name="Ma J."/>
        </authorList>
    </citation>
    <scope>NUCLEOTIDE SEQUENCE [LARGE SCALE GENOMIC DNA]</scope>
    <source>
        <strain evidence="4">CGMCC 4.7397</strain>
    </source>
</reference>
<dbReference type="Gene3D" id="2.30.30.940">
    <property type="match status" value="1"/>
</dbReference>
<dbReference type="InterPro" id="IPR014862">
    <property type="entry name" value="TrwC"/>
</dbReference>
<dbReference type="Proteomes" id="UP001596119">
    <property type="component" value="Unassembled WGS sequence"/>
</dbReference>
<gene>
    <name evidence="3" type="primary">mobF</name>
    <name evidence="3" type="ORF">ACFQH9_00960</name>
</gene>
<evidence type="ECO:0000259" key="2">
    <source>
        <dbReference type="Pfam" id="PF08751"/>
    </source>
</evidence>
<feature type="compositionally biased region" description="Basic and acidic residues" evidence="1">
    <location>
        <begin position="1361"/>
        <end position="1371"/>
    </location>
</feature>
<name>A0ABW1I361_9PSEU</name>
<sequence length="1398" mass="150707">MLSISTGHDVAYLTGPVASGREGYYTGAVAAGEPAGLWYGAGAQLLGLRGEVDADVMEAVYSHLLDPRDPATGSRATWGQAETFAPAHRKYRTPEDLLADLLATRPDAGPEERAQLRRQAERSARQAVSFIDVTFSAPKSVTVLGVAFERAENDARAAGDREAAAAWGQHRRAVEDAVLAGARASIDYLADVAGYARVGHHGGGAGRWTDAHEWVVAQFLQHDSRDRDPQLHVHQAILNRVPCADGSWRALDGRAIHDHRGAAGAVGERVMESHLTRALGVRFAARPDGHGREITGIRREVLDLFSSRRRAITAKTQTYVDAFTERFGREPSPLERTRLSQQATLATRAAKAHNTETLEQRLDRWEAETRTAVTGGLAEVAHTVLALAQRQPDAERWSPEDAIERALTTAAERRQSWTRSDLTRAISDALPAGLALDPADIRTLLDQLTDHALDRAVRLSAPDEDTAAMPAELTLADGRSVYQRPGGAKYTTVGQMAAERHLRLAAVERGAPALTAEQAQAVVSRFAESGHELGADQAAAVIGILSSSARVEILSAAAGTGKSFTVGAIAEAWTASGREIIGLAPSQVAANVLTDEGLPSVNTARWLASDTQLSSDSLVVVDEAGMAATTDLTAIHDRVTQAGAKLLLVGDPRQLAAVGPGGALADLAEHGLRYHLAEVRRFTQPWERDASLRLRAGDQTAIADYDRHGRIIDAGPREQAEAKAARAWLADTLAGKDSILLVGSNEAAARLSTQLRTQLVALGHVHETGVELTAQGTTAGVGDLVQARRNGWELLGQHGNTRAPINRETYRVTDVLDNGSLRVAHPTGASLTLPPAYVQNDLALGYASTVHAAQGCTVDTAHAVIGPGSDLPATYVGLTRGRERNTAYAVTTHRREDSPIGEVTTVEARAGRAVLADILDQDLRLSALAEHEDSLDQAASMQRHLDRLADGVNRVLAGRTATHLDQLTHTGALTADQRLALAADPAMDALDQLLGRVELAGHDPADSLEKAVRVQTLGTARSPAQVLHHRIRTSLDGQLTPAIDSAADLVPDGLPDQWHQLLHRHAHAADERRHTLGRTTADERPAWAIDALGPVPDDEHARTAWIEKAGWAAAYRELADHDQPADPLGAAPPAGLAEKAALWRTAHQALDLPDHGADEAEATDGQLRVRVAAYTRELDWAPDYVADELADTHRRIHAHHTDAEIWTAHAAALTDPTEAERLRDAAHRAREQAAALSAHATELEAIDDARAAWYLHTIGTRDRAERARAELSARGVRLDTEPAVTADEWLQAHLHEQAHEDQHRPITELDLADNVDTTRGADPAPRRREPTSLETTFESTTDAIRRAQLALAEIHARDAFDADHEAEEQAERAAQLTLWSQRDHEAEQTHDTDLAFDR</sequence>
<dbReference type="Pfam" id="PF08751">
    <property type="entry name" value="TrwC"/>
    <property type="match status" value="1"/>
</dbReference>
<dbReference type="Gene3D" id="3.40.50.300">
    <property type="entry name" value="P-loop containing nucleotide triphosphate hydrolases"/>
    <property type="match status" value="2"/>
</dbReference>
<proteinExistence type="predicted"/>
<protein>
    <submittedName>
        <fullName evidence="3">MobF family relaxase</fullName>
    </submittedName>
</protein>
<accession>A0ABW1I361</accession>
<dbReference type="RefSeq" id="WP_379563127.1">
    <property type="nucleotide sequence ID" value="NZ_JBHSQK010000003.1"/>
</dbReference>
<feature type="region of interest" description="Disordered" evidence="1">
    <location>
        <begin position="1361"/>
        <end position="1398"/>
    </location>
</feature>
<evidence type="ECO:0000313" key="3">
    <source>
        <dbReference type="EMBL" id="MFC5946844.1"/>
    </source>
</evidence>
<dbReference type="SUPFAM" id="SSF52540">
    <property type="entry name" value="P-loop containing nucleoside triphosphate hydrolases"/>
    <property type="match status" value="2"/>
</dbReference>
<dbReference type="Pfam" id="PF13604">
    <property type="entry name" value="AAA_30"/>
    <property type="match status" value="1"/>
</dbReference>
<feature type="compositionally biased region" description="Basic and acidic residues" evidence="1">
    <location>
        <begin position="1381"/>
        <end position="1398"/>
    </location>
</feature>
<feature type="domain" description="TrwC relaxase" evidence="2">
    <location>
        <begin position="9"/>
        <end position="370"/>
    </location>
</feature>
<dbReference type="CDD" id="cd18809">
    <property type="entry name" value="SF1_C_RecD"/>
    <property type="match status" value="1"/>
</dbReference>
<dbReference type="InterPro" id="IPR027417">
    <property type="entry name" value="P-loop_NTPase"/>
</dbReference>
<organism evidence="3 4">
    <name type="scientific">Pseudonocardia lutea</name>
    <dbReference type="NCBI Taxonomy" id="2172015"/>
    <lineage>
        <taxon>Bacteria</taxon>
        <taxon>Bacillati</taxon>
        <taxon>Actinomycetota</taxon>
        <taxon>Actinomycetes</taxon>
        <taxon>Pseudonocardiales</taxon>
        <taxon>Pseudonocardiaceae</taxon>
        <taxon>Pseudonocardia</taxon>
    </lineage>
</organism>
<dbReference type="EMBL" id="JBHSQK010000003">
    <property type="protein sequence ID" value="MFC5946844.1"/>
    <property type="molecule type" value="Genomic_DNA"/>
</dbReference>
<dbReference type="SUPFAM" id="SSF55464">
    <property type="entry name" value="Origin of replication-binding domain, RBD-like"/>
    <property type="match status" value="1"/>
</dbReference>
<comment type="caution">
    <text evidence="3">The sequence shown here is derived from an EMBL/GenBank/DDBJ whole genome shotgun (WGS) entry which is preliminary data.</text>
</comment>